<reference evidence="1" key="1">
    <citation type="submission" date="2021-06" db="EMBL/GenBank/DDBJ databases">
        <authorList>
            <person name="Kallberg Y."/>
            <person name="Tangrot J."/>
            <person name="Rosling A."/>
        </authorList>
    </citation>
    <scope>NUCLEOTIDE SEQUENCE</scope>
    <source>
        <strain evidence="1">MA461A</strain>
    </source>
</reference>
<dbReference type="Proteomes" id="UP000789920">
    <property type="component" value="Unassembled WGS sequence"/>
</dbReference>
<dbReference type="EMBL" id="CAJVQC010029660">
    <property type="protein sequence ID" value="CAG8743276.1"/>
    <property type="molecule type" value="Genomic_DNA"/>
</dbReference>
<proteinExistence type="predicted"/>
<evidence type="ECO:0000313" key="1">
    <source>
        <dbReference type="EMBL" id="CAG8743276.1"/>
    </source>
</evidence>
<gene>
    <name evidence="1" type="ORF">RPERSI_LOCUS13381</name>
</gene>
<sequence>TITPVKYYIDIQDYTYPAIIDSRASVSMILHQTVKKLNFKIEELSKSLIVTATGTTSRPLRIIRNLPIRIQDWLIPLDIEVVPATSYFILLRNDWSKKVEANYN</sequence>
<protein>
    <submittedName>
        <fullName evidence="1">1150_t:CDS:1</fullName>
    </submittedName>
</protein>
<feature type="non-terminal residue" evidence="1">
    <location>
        <position position="1"/>
    </location>
</feature>
<organism evidence="1 2">
    <name type="scientific">Racocetra persica</name>
    <dbReference type="NCBI Taxonomy" id="160502"/>
    <lineage>
        <taxon>Eukaryota</taxon>
        <taxon>Fungi</taxon>
        <taxon>Fungi incertae sedis</taxon>
        <taxon>Mucoromycota</taxon>
        <taxon>Glomeromycotina</taxon>
        <taxon>Glomeromycetes</taxon>
        <taxon>Diversisporales</taxon>
        <taxon>Gigasporaceae</taxon>
        <taxon>Racocetra</taxon>
    </lineage>
</organism>
<accession>A0ACA9QAL1</accession>
<comment type="caution">
    <text evidence="1">The sequence shown here is derived from an EMBL/GenBank/DDBJ whole genome shotgun (WGS) entry which is preliminary data.</text>
</comment>
<evidence type="ECO:0000313" key="2">
    <source>
        <dbReference type="Proteomes" id="UP000789920"/>
    </source>
</evidence>
<keyword evidence="2" id="KW-1185">Reference proteome</keyword>
<name>A0ACA9QAL1_9GLOM</name>